<evidence type="ECO:0000313" key="1">
    <source>
        <dbReference type="EMBL" id="EEF75006.1"/>
    </source>
</evidence>
<organism evidence="1 2">
    <name type="scientific">Phocaeicola coprophilus DSM 18228 = JCM 13818</name>
    <dbReference type="NCBI Taxonomy" id="547042"/>
    <lineage>
        <taxon>Bacteria</taxon>
        <taxon>Pseudomonadati</taxon>
        <taxon>Bacteroidota</taxon>
        <taxon>Bacteroidia</taxon>
        <taxon>Bacteroidales</taxon>
        <taxon>Bacteroidaceae</taxon>
        <taxon>Phocaeicola</taxon>
    </lineage>
</organism>
<dbReference type="HOGENOM" id="CLU_2663350_0_0_10"/>
<name>S0F8Y4_9BACT</name>
<dbReference type="AlphaFoldDB" id="S0F8Y4"/>
<gene>
    <name evidence="1" type="ORF">BACCOPRO_00488</name>
</gene>
<dbReference type="STRING" id="547042.BACCOPRO_00488"/>
<dbReference type="EMBL" id="ACBW01000033">
    <property type="protein sequence ID" value="EEF75006.1"/>
    <property type="molecule type" value="Genomic_DNA"/>
</dbReference>
<accession>S0F8Y4</accession>
<comment type="caution">
    <text evidence="1">The sequence shown here is derived from an EMBL/GenBank/DDBJ whole genome shotgun (WGS) entry which is preliminary data.</text>
</comment>
<dbReference type="Proteomes" id="UP000014073">
    <property type="component" value="Unassembled WGS sequence"/>
</dbReference>
<keyword evidence="2" id="KW-1185">Reference proteome</keyword>
<proteinExistence type="predicted"/>
<sequence length="75" mass="8217">MHARGVLKFVDHNRVDGCADFFIDKGGISFTDEAVKKGIGIGKQETVVALVLDTHFFVNVSEQSQVVQIAQREVA</sequence>
<protein>
    <submittedName>
        <fullName evidence="1">Uncharacterized protein</fullName>
    </submittedName>
</protein>
<evidence type="ECO:0000313" key="2">
    <source>
        <dbReference type="Proteomes" id="UP000014073"/>
    </source>
</evidence>
<reference evidence="1 2" key="1">
    <citation type="submission" date="2008-12" db="EMBL/GenBank/DDBJ databases">
        <authorList>
            <person name="Fulton L."/>
            <person name="Clifton S."/>
            <person name="Fulton B."/>
            <person name="Xu J."/>
            <person name="Minx P."/>
            <person name="Pepin K.H."/>
            <person name="Johnson M."/>
            <person name="Bhonagiri V."/>
            <person name="Nash W.E."/>
            <person name="Mardis E.R."/>
            <person name="Wilson R.K."/>
        </authorList>
    </citation>
    <scope>NUCLEOTIDE SEQUENCE [LARGE SCALE GENOMIC DNA]</scope>
    <source>
        <strain evidence="1 2">DSM 18228</strain>
    </source>
</reference>